<reference evidence="2 3" key="1">
    <citation type="journal article" date="2017" name="Genome Announc.">
        <title>Genome sequence of the saprophytic ascomycete Epicoccum nigrum ICMP 19927 strain isolated from New Zealand.</title>
        <authorList>
            <person name="Fokin M."/>
            <person name="Fleetwood D."/>
            <person name="Weir B.S."/>
            <person name="Villas-Boas S.G."/>
        </authorList>
    </citation>
    <scope>NUCLEOTIDE SEQUENCE [LARGE SCALE GENOMIC DNA]</scope>
    <source>
        <strain evidence="2 3">ICMP 19927</strain>
    </source>
</reference>
<organism evidence="2 3">
    <name type="scientific">Epicoccum nigrum</name>
    <name type="common">Soil fungus</name>
    <name type="synonym">Epicoccum purpurascens</name>
    <dbReference type="NCBI Taxonomy" id="105696"/>
    <lineage>
        <taxon>Eukaryota</taxon>
        <taxon>Fungi</taxon>
        <taxon>Dikarya</taxon>
        <taxon>Ascomycota</taxon>
        <taxon>Pezizomycotina</taxon>
        <taxon>Dothideomycetes</taxon>
        <taxon>Pleosporomycetidae</taxon>
        <taxon>Pleosporales</taxon>
        <taxon>Pleosporineae</taxon>
        <taxon>Didymellaceae</taxon>
        <taxon>Epicoccum</taxon>
    </lineage>
</organism>
<dbReference type="EMBL" id="KZ107852">
    <property type="protein sequence ID" value="OSS46138.1"/>
    <property type="molecule type" value="Genomic_DNA"/>
</dbReference>
<evidence type="ECO:0000313" key="2">
    <source>
        <dbReference type="EMBL" id="OSS46138.1"/>
    </source>
</evidence>
<accession>A0A1Y2LT35</accession>
<sequence length="105" mass="11328">MSDFLSHTAVVALHLLNAILSTKRGEYRTAVSITLVDGVLDIYHWSMASLEGFVDILGRRVGIVDGRLSQGGTAGGRILHNGSKQDDVKKDNCVTDEKAPKDDSC</sequence>
<evidence type="ECO:0000313" key="3">
    <source>
        <dbReference type="Proteomes" id="UP000193240"/>
    </source>
</evidence>
<protein>
    <submittedName>
        <fullName evidence="2">Uncharacterized protein</fullName>
    </submittedName>
</protein>
<feature type="compositionally biased region" description="Basic and acidic residues" evidence="1">
    <location>
        <begin position="83"/>
        <end position="105"/>
    </location>
</feature>
<keyword evidence="3" id="KW-1185">Reference proteome</keyword>
<evidence type="ECO:0000256" key="1">
    <source>
        <dbReference type="SAM" id="MobiDB-lite"/>
    </source>
</evidence>
<proteinExistence type="predicted"/>
<dbReference type="InParanoid" id="A0A1Y2LT35"/>
<dbReference type="AlphaFoldDB" id="A0A1Y2LT35"/>
<dbReference type="Proteomes" id="UP000193240">
    <property type="component" value="Unassembled WGS sequence"/>
</dbReference>
<feature type="region of interest" description="Disordered" evidence="1">
    <location>
        <begin position="69"/>
        <end position="105"/>
    </location>
</feature>
<name>A0A1Y2LT35_EPING</name>
<gene>
    <name evidence="2" type="ORF">B5807_08083</name>
</gene>